<comment type="caution">
    <text evidence="17">The sequence shown here is derived from an EMBL/GenBank/DDBJ whole genome shotgun (WGS) entry which is preliminary data.</text>
</comment>
<protein>
    <recommendedName>
        <fullName evidence="3">Chemotaxis protein CheA</fullName>
        <ecNumber evidence="2">2.7.13.3</ecNumber>
    </recommendedName>
</protein>
<dbReference type="SUPFAM" id="SSF55874">
    <property type="entry name" value="ATPase domain of HSP90 chaperone/DNA topoisomerase II/histidine kinase"/>
    <property type="match status" value="1"/>
</dbReference>
<keyword evidence="10" id="KW-0902">Two-component regulatory system</keyword>
<dbReference type="InterPro" id="IPR005467">
    <property type="entry name" value="His_kinase_dom"/>
</dbReference>
<dbReference type="InterPro" id="IPR037006">
    <property type="entry name" value="CheA-like_homodim_sf"/>
</dbReference>
<evidence type="ECO:0000256" key="9">
    <source>
        <dbReference type="ARBA" id="ARBA00022840"/>
    </source>
</evidence>
<dbReference type="InterPro" id="IPR004105">
    <property type="entry name" value="CheA-like_dim"/>
</dbReference>
<dbReference type="InterPro" id="IPR036890">
    <property type="entry name" value="HATPase_C_sf"/>
</dbReference>
<comment type="function">
    <text evidence="11">Involved in the transmission of sensory signals from the chemoreceptors to the flagellar motors. CheA is autophosphorylated; it can transfer its phosphate group to either CheB or CheY.</text>
</comment>
<dbReference type="PRINTS" id="PR00344">
    <property type="entry name" value="BCTRLSENSOR"/>
</dbReference>
<dbReference type="PANTHER" id="PTHR43395:SF10">
    <property type="entry name" value="CHEMOTAXIS PROTEIN CHEA"/>
    <property type="match status" value="1"/>
</dbReference>
<dbReference type="CDD" id="cd00088">
    <property type="entry name" value="HPT"/>
    <property type="match status" value="1"/>
</dbReference>
<evidence type="ECO:0000256" key="1">
    <source>
        <dbReference type="ARBA" id="ARBA00000085"/>
    </source>
</evidence>
<dbReference type="Gene3D" id="1.20.120.160">
    <property type="entry name" value="HPT domain"/>
    <property type="match status" value="1"/>
</dbReference>
<dbReference type="Gene3D" id="3.30.565.10">
    <property type="entry name" value="Histidine kinase-like ATPase, C-terminal domain"/>
    <property type="match status" value="1"/>
</dbReference>
<dbReference type="Gene3D" id="2.30.30.40">
    <property type="entry name" value="SH3 Domains"/>
    <property type="match status" value="1"/>
</dbReference>
<keyword evidence="7" id="KW-0547">Nucleotide-binding</keyword>
<dbReference type="SMART" id="SM00387">
    <property type="entry name" value="HATPase_c"/>
    <property type="match status" value="1"/>
</dbReference>
<dbReference type="Proteomes" id="UP001596001">
    <property type="component" value="Unassembled WGS sequence"/>
</dbReference>
<dbReference type="InterPro" id="IPR003594">
    <property type="entry name" value="HATPase_dom"/>
</dbReference>
<keyword evidence="9" id="KW-0067">ATP-binding</keyword>
<dbReference type="InterPro" id="IPR036061">
    <property type="entry name" value="CheW-like_dom_sf"/>
</dbReference>
<dbReference type="EC" id="2.7.13.3" evidence="2"/>
<dbReference type="RefSeq" id="WP_382434690.1">
    <property type="nucleotide sequence ID" value="NZ_JBHSHJ010000016.1"/>
</dbReference>
<dbReference type="EMBL" id="JBHSHJ010000016">
    <property type="protein sequence ID" value="MFC4790328.1"/>
    <property type="molecule type" value="Genomic_DNA"/>
</dbReference>
<dbReference type="SUPFAM" id="SSF47384">
    <property type="entry name" value="Homodimeric domain of signal transducing histidine kinase"/>
    <property type="match status" value="1"/>
</dbReference>
<evidence type="ECO:0000256" key="13">
    <source>
        <dbReference type="SAM" id="MobiDB-lite"/>
    </source>
</evidence>
<name>A0ABV9QH26_9BURK</name>
<dbReference type="SUPFAM" id="SSF50341">
    <property type="entry name" value="CheW-like"/>
    <property type="match status" value="1"/>
</dbReference>
<evidence type="ECO:0000259" key="15">
    <source>
        <dbReference type="PROSITE" id="PS50851"/>
    </source>
</evidence>
<dbReference type="Pfam" id="PF01584">
    <property type="entry name" value="CheW"/>
    <property type="match status" value="1"/>
</dbReference>
<dbReference type="Gene3D" id="1.10.287.560">
    <property type="entry name" value="Histidine kinase CheA-like, homodimeric domain"/>
    <property type="match status" value="1"/>
</dbReference>
<dbReference type="InterPro" id="IPR002545">
    <property type="entry name" value="CheW-lke_dom"/>
</dbReference>
<evidence type="ECO:0000259" key="16">
    <source>
        <dbReference type="PROSITE" id="PS50894"/>
    </source>
</evidence>
<feature type="domain" description="CheW-like" evidence="15">
    <location>
        <begin position="589"/>
        <end position="745"/>
    </location>
</feature>
<evidence type="ECO:0000256" key="11">
    <source>
        <dbReference type="ARBA" id="ARBA00035100"/>
    </source>
</evidence>
<evidence type="ECO:0000256" key="10">
    <source>
        <dbReference type="ARBA" id="ARBA00023012"/>
    </source>
</evidence>
<organism evidence="17 18">
    <name type="scientific">Giesbergeria sinuosa</name>
    <dbReference type="NCBI Taxonomy" id="80883"/>
    <lineage>
        <taxon>Bacteria</taxon>
        <taxon>Pseudomonadati</taxon>
        <taxon>Pseudomonadota</taxon>
        <taxon>Betaproteobacteria</taxon>
        <taxon>Burkholderiales</taxon>
        <taxon>Comamonadaceae</taxon>
        <taxon>Giesbergeria</taxon>
    </lineage>
</organism>
<evidence type="ECO:0000256" key="5">
    <source>
        <dbReference type="ARBA" id="ARBA00022553"/>
    </source>
</evidence>
<dbReference type="Pfam" id="PF02895">
    <property type="entry name" value="H-kinase_dim"/>
    <property type="match status" value="1"/>
</dbReference>
<feature type="domain" description="Histidine kinase" evidence="14">
    <location>
        <begin position="387"/>
        <end position="587"/>
    </location>
</feature>
<comment type="catalytic activity">
    <reaction evidence="1">
        <text>ATP + protein L-histidine = ADP + protein N-phospho-L-histidine.</text>
        <dbReference type="EC" id="2.7.13.3"/>
    </reaction>
</comment>
<gene>
    <name evidence="17" type="ORF">ACFO6X_15195</name>
</gene>
<feature type="compositionally biased region" description="Pro residues" evidence="13">
    <location>
        <begin position="303"/>
        <end position="318"/>
    </location>
</feature>
<dbReference type="PROSITE" id="PS50894">
    <property type="entry name" value="HPT"/>
    <property type="match status" value="1"/>
</dbReference>
<evidence type="ECO:0000256" key="7">
    <source>
        <dbReference type="ARBA" id="ARBA00022741"/>
    </source>
</evidence>
<sequence length="755" mass="81433">MNLDDALQTFIGESRELLENMEEALLRIEQTPGDNDLINAIFRAAHTIKGSAGLFGIDHLVAFTHHAENVLDKVRAGELPISRELVALLLEVCDHIGTLIDLVASNQPPSSEIHQHSQALVEQLKASDQNSHHAQATAPPEASSAPAPMATLTHASPAPDATVGDYATTSHWHISLRFGRDVLRNGMDPVAFLQYLGTLGQIIHIVTLSDAIPAADDMNPEDCYLGFEICYDSQAEQAAIENVFEFVRDEAQIRILPPHSPLPDYFTGHDDSPADLLRQSECLVQCASLTRAEAQAFLHRPETPPPPTAAPVAAPAPAPASSTSTAITAPPRPKENKSTDAGLIRVNAQTLDEHINLVGELIIASASISLCAFKSGAPELLEAASVMNRLVEEVRDSALQLRMVQIGATFNKFQRVVRDVSKEIGKDIALEVSGAETELDKTVVEKISDPLTHLVRNSMDHGIEPAEVRLARGKPAQGTLRLHAYHDSGSIVIEVSDDGGGLPKERILAKAIERGLVKPEQPLSDSEIHNLIFEPGFSTAEKINNLSGRGVGMDVVRRNIMALRGSTEIESTEGVGTTIRIRLPLTLAIIDGFLVGVGHSSFVIPLDMLEECVELTAQEMQAAQGRDQLNLRGEVLPFIRLKELFAIADAPAPAPAHEEANTATTDPELAFLLQPVVRENVVVVSYAGHRAGLVVDTLQGEHQTVIRPLGAVFQGIAGISGFTILGSGRVALIMDVPSLVRYVTHRDAHQYRSST</sequence>
<dbReference type="InterPro" id="IPR036097">
    <property type="entry name" value="HisK_dim/P_sf"/>
</dbReference>
<dbReference type="InterPro" id="IPR004358">
    <property type="entry name" value="Sig_transdc_His_kin-like_C"/>
</dbReference>
<dbReference type="SMART" id="SM01231">
    <property type="entry name" value="H-kinase_dim"/>
    <property type="match status" value="1"/>
</dbReference>
<evidence type="ECO:0000256" key="12">
    <source>
        <dbReference type="PROSITE-ProRule" id="PRU00110"/>
    </source>
</evidence>
<dbReference type="InterPro" id="IPR036641">
    <property type="entry name" value="HPT_dom_sf"/>
</dbReference>
<evidence type="ECO:0000256" key="4">
    <source>
        <dbReference type="ARBA" id="ARBA00022500"/>
    </source>
</evidence>
<dbReference type="Pfam" id="PF02518">
    <property type="entry name" value="HATPase_c"/>
    <property type="match status" value="1"/>
</dbReference>
<feature type="compositionally biased region" description="Low complexity" evidence="13">
    <location>
        <begin position="134"/>
        <end position="151"/>
    </location>
</feature>
<accession>A0ABV9QH26</accession>
<dbReference type="Pfam" id="PF01627">
    <property type="entry name" value="Hpt"/>
    <property type="match status" value="1"/>
</dbReference>
<reference evidence="18" key="1">
    <citation type="journal article" date="2019" name="Int. J. Syst. Evol. Microbiol.">
        <title>The Global Catalogue of Microorganisms (GCM) 10K type strain sequencing project: providing services to taxonomists for standard genome sequencing and annotation.</title>
        <authorList>
            <consortium name="The Broad Institute Genomics Platform"/>
            <consortium name="The Broad Institute Genome Sequencing Center for Infectious Disease"/>
            <person name="Wu L."/>
            <person name="Ma J."/>
        </authorList>
    </citation>
    <scope>NUCLEOTIDE SEQUENCE [LARGE SCALE GENOMIC DNA]</scope>
    <source>
        <strain evidence="18">CCUG 49452</strain>
    </source>
</reference>
<feature type="domain" description="HPt" evidence="16">
    <location>
        <begin position="1"/>
        <end position="103"/>
    </location>
</feature>
<evidence type="ECO:0000313" key="18">
    <source>
        <dbReference type="Proteomes" id="UP001596001"/>
    </source>
</evidence>
<dbReference type="PROSITE" id="PS50851">
    <property type="entry name" value="CHEW"/>
    <property type="match status" value="1"/>
</dbReference>
<evidence type="ECO:0000256" key="2">
    <source>
        <dbReference type="ARBA" id="ARBA00012438"/>
    </source>
</evidence>
<proteinExistence type="predicted"/>
<keyword evidence="4" id="KW-0145">Chemotaxis</keyword>
<keyword evidence="6 17" id="KW-0808">Transferase</keyword>
<keyword evidence="18" id="KW-1185">Reference proteome</keyword>
<dbReference type="SUPFAM" id="SSF47226">
    <property type="entry name" value="Histidine-containing phosphotransfer domain, HPT domain"/>
    <property type="match status" value="1"/>
</dbReference>
<evidence type="ECO:0000259" key="14">
    <source>
        <dbReference type="PROSITE" id="PS50109"/>
    </source>
</evidence>
<dbReference type="SMART" id="SM00260">
    <property type="entry name" value="CheW"/>
    <property type="match status" value="1"/>
</dbReference>
<dbReference type="GO" id="GO:0004673">
    <property type="term" value="F:protein histidine kinase activity"/>
    <property type="evidence" value="ECO:0007669"/>
    <property type="project" value="UniProtKB-EC"/>
</dbReference>
<dbReference type="SMART" id="SM00073">
    <property type="entry name" value="HPT"/>
    <property type="match status" value="1"/>
</dbReference>
<dbReference type="InterPro" id="IPR051315">
    <property type="entry name" value="Bact_Chemotaxis_CheA"/>
</dbReference>
<feature type="modified residue" description="Phosphohistidine" evidence="12">
    <location>
        <position position="46"/>
    </location>
</feature>
<dbReference type="CDD" id="cd16916">
    <property type="entry name" value="HATPase_CheA-like"/>
    <property type="match status" value="1"/>
</dbReference>
<evidence type="ECO:0000256" key="8">
    <source>
        <dbReference type="ARBA" id="ARBA00022777"/>
    </source>
</evidence>
<keyword evidence="5 12" id="KW-0597">Phosphoprotein</keyword>
<keyword evidence="8" id="KW-0418">Kinase</keyword>
<dbReference type="InterPro" id="IPR008207">
    <property type="entry name" value="Sig_transdc_His_kin_Hpt_dom"/>
</dbReference>
<dbReference type="PANTHER" id="PTHR43395">
    <property type="entry name" value="SENSOR HISTIDINE KINASE CHEA"/>
    <property type="match status" value="1"/>
</dbReference>
<feature type="region of interest" description="Disordered" evidence="13">
    <location>
        <begin position="125"/>
        <end position="156"/>
    </location>
</feature>
<evidence type="ECO:0000256" key="6">
    <source>
        <dbReference type="ARBA" id="ARBA00022679"/>
    </source>
</evidence>
<dbReference type="PROSITE" id="PS50109">
    <property type="entry name" value="HIS_KIN"/>
    <property type="match status" value="1"/>
</dbReference>
<evidence type="ECO:0000313" key="17">
    <source>
        <dbReference type="EMBL" id="MFC4790328.1"/>
    </source>
</evidence>
<evidence type="ECO:0000256" key="3">
    <source>
        <dbReference type="ARBA" id="ARBA00021495"/>
    </source>
</evidence>
<feature type="region of interest" description="Disordered" evidence="13">
    <location>
        <begin position="301"/>
        <end position="339"/>
    </location>
</feature>
<feature type="compositionally biased region" description="Low complexity" evidence="13">
    <location>
        <begin position="319"/>
        <end position="329"/>
    </location>
</feature>